<protein>
    <submittedName>
        <fullName evidence="1">Uncharacterized protein</fullName>
    </submittedName>
</protein>
<proteinExistence type="predicted"/>
<accession>A0ABX0GZD3</accession>
<dbReference type="Proteomes" id="UP000800981">
    <property type="component" value="Unassembled WGS sequence"/>
</dbReference>
<name>A0ABX0GZD3_9ACTN</name>
<organism evidence="1 2">
    <name type="scientific">Motilibacter deserti</name>
    <dbReference type="NCBI Taxonomy" id="2714956"/>
    <lineage>
        <taxon>Bacteria</taxon>
        <taxon>Bacillati</taxon>
        <taxon>Actinomycetota</taxon>
        <taxon>Actinomycetes</taxon>
        <taxon>Motilibacterales</taxon>
        <taxon>Motilibacteraceae</taxon>
        <taxon>Motilibacter</taxon>
    </lineage>
</organism>
<keyword evidence="2" id="KW-1185">Reference proteome</keyword>
<evidence type="ECO:0000313" key="1">
    <source>
        <dbReference type="EMBL" id="NHC16309.1"/>
    </source>
</evidence>
<sequence>MSLAVSTPFFAVPWGPVAHATVYLDKPGKDAEPFFAVPWGHKAGVVYYPYDPEDAFEAASDRV</sequence>
<dbReference type="EMBL" id="JAANNP010000129">
    <property type="protein sequence ID" value="NHC16309.1"/>
    <property type="molecule type" value="Genomic_DNA"/>
</dbReference>
<reference evidence="1 2" key="1">
    <citation type="submission" date="2020-03" db="EMBL/GenBank/DDBJ databases">
        <title>Two novel Motilibacter sp.</title>
        <authorList>
            <person name="Liu S."/>
        </authorList>
    </citation>
    <scope>NUCLEOTIDE SEQUENCE [LARGE SCALE GENOMIC DNA]</scope>
    <source>
        <strain evidence="1 2">E257</strain>
    </source>
</reference>
<comment type="caution">
    <text evidence="1">The sequence shown here is derived from an EMBL/GenBank/DDBJ whole genome shotgun (WGS) entry which is preliminary data.</text>
</comment>
<evidence type="ECO:0000313" key="2">
    <source>
        <dbReference type="Proteomes" id="UP000800981"/>
    </source>
</evidence>
<gene>
    <name evidence="1" type="ORF">G9H71_21215</name>
</gene>
<dbReference type="RefSeq" id="WP_166284761.1">
    <property type="nucleotide sequence ID" value="NZ_JAANNP010000129.1"/>
</dbReference>